<keyword evidence="3" id="KW-1185">Reference proteome</keyword>
<reference evidence="2 3" key="1">
    <citation type="submission" date="2020-08" db="EMBL/GenBank/DDBJ databases">
        <title>Sequencing the genomes of 1000 actinobacteria strains.</title>
        <authorList>
            <person name="Klenk H.-P."/>
        </authorList>
    </citation>
    <scope>NUCLEOTIDE SEQUENCE [LARGE SCALE GENOMIC DNA]</scope>
    <source>
        <strain evidence="2 3">DSM 17294</strain>
    </source>
</reference>
<proteinExistence type="predicted"/>
<keyword evidence="1" id="KW-0472">Membrane</keyword>
<feature type="transmembrane region" description="Helical" evidence="1">
    <location>
        <begin position="115"/>
        <end position="131"/>
    </location>
</feature>
<organism evidence="2 3">
    <name type="scientific">Kribbella solani</name>
    <dbReference type="NCBI Taxonomy" id="236067"/>
    <lineage>
        <taxon>Bacteria</taxon>
        <taxon>Bacillati</taxon>
        <taxon>Actinomycetota</taxon>
        <taxon>Actinomycetes</taxon>
        <taxon>Propionibacteriales</taxon>
        <taxon>Kribbellaceae</taxon>
        <taxon>Kribbella</taxon>
    </lineage>
</organism>
<dbReference type="RefSeq" id="WP_337905801.1">
    <property type="nucleotide sequence ID" value="NZ_BAAAVN010000017.1"/>
</dbReference>
<evidence type="ECO:0000256" key="1">
    <source>
        <dbReference type="SAM" id="Phobius"/>
    </source>
</evidence>
<dbReference type="AlphaFoldDB" id="A0A841DLV5"/>
<keyword evidence="1" id="KW-0812">Transmembrane</keyword>
<name>A0A841DLV5_9ACTN</name>
<feature type="transmembrane region" description="Helical" evidence="1">
    <location>
        <begin position="143"/>
        <end position="161"/>
    </location>
</feature>
<feature type="transmembrane region" description="Helical" evidence="1">
    <location>
        <begin position="68"/>
        <end position="85"/>
    </location>
</feature>
<feature type="transmembrane region" description="Helical" evidence="1">
    <location>
        <begin position="173"/>
        <end position="194"/>
    </location>
</feature>
<keyword evidence="1" id="KW-1133">Transmembrane helix</keyword>
<feature type="transmembrane region" description="Helical" evidence="1">
    <location>
        <begin position="91"/>
        <end position="110"/>
    </location>
</feature>
<sequence length="289" mass="31465">MGTGFVMRYLWSIPAAVVAWFVGGFSATYLKGLPEGTTAFVPLRVDLLVLGGFAGGVLAGLLIGRIRIAVPIVLIVAGGMWWLTGNSFAERNLLITLLVASALGGAFGAWGSRSTVVAAFALALPVAWYALRPAEQLADWKWLWQLNGLLVGAGLALLLYLACWKRGWRSASYWLPLAAAYLVCFGLVDAIQLVSRQSGKPMDAVGNASTEAFFQSFEPLLREYWPWMVVGVLLAIPMVALKLRALPPPPPPADPYADRSNDAVLSEDLDWIDEQEPRRRLLARRDPVT</sequence>
<feature type="transmembrane region" description="Helical" evidence="1">
    <location>
        <begin position="9"/>
        <end position="29"/>
    </location>
</feature>
<feature type="transmembrane region" description="Helical" evidence="1">
    <location>
        <begin position="41"/>
        <end position="61"/>
    </location>
</feature>
<gene>
    <name evidence="2" type="ORF">HDA44_002020</name>
</gene>
<protein>
    <recommendedName>
        <fullName evidence="4">DUF4203 domain-containing protein</fullName>
    </recommendedName>
</protein>
<evidence type="ECO:0008006" key="4">
    <source>
        <dbReference type="Google" id="ProtNLM"/>
    </source>
</evidence>
<feature type="transmembrane region" description="Helical" evidence="1">
    <location>
        <begin position="224"/>
        <end position="241"/>
    </location>
</feature>
<dbReference type="Proteomes" id="UP000558997">
    <property type="component" value="Unassembled WGS sequence"/>
</dbReference>
<dbReference type="EMBL" id="JACHNF010000001">
    <property type="protein sequence ID" value="MBB5978679.1"/>
    <property type="molecule type" value="Genomic_DNA"/>
</dbReference>
<comment type="caution">
    <text evidence="2">The sequence shown here is derived from an EMBL/GenBank/DDBJ whole genome shotgun (WGS) entry which is preliminary data.</text>
</comment>
<evidence type="ECO:0000313" key="3">
    <source>
        <dbReference type="Proteomes" id="UP000558997"/>
    </source>
</evidence>
<evidence type="ECO:0000313" key="2">
    <source>
        <dbReference type="EMBL" id="MBB5978679.1"/>
    </source>
</evidence>
<accession>A0A841DLV5</accession>